<evidence type="ECO:0000313" key="5">
    <source>
        <dbReference type="Proteomes" id="UP000522313"/>
    </source>
</evidence>
<comment type="caution">
    <text evidence="4">The sequence shown here is derived from an EMBL/GenBank/DDBJ whole genome shotgun (WGS) entry which is preliminary data.</text>
</comment>
<evidence type="ECO:0000313" key="4">
    <source>
        <dbReference type="EMBL" id="MBB6506106.1"/>
    </source>
</evidence>
<dbReference type="EMBL" id="JACHBT010000018">
    <property type="protein sequence ID" value="MBB6506106.1"/>
    <property type="molecule type" value="Genomic_DNA"/>
</dbReference>
<dbReference type="Pfam" id="PF00072">
    <property type="entry name" value="Response_reg"/>
    <property type="match status" value="1"/>
</dbReference>
<gene>
    <name evidence="4" type="ORF">F4693_003103</name>
</gene>
<dbReference type="PANTHER" id="PTHR44591">
    <property type="entry name" value="STRESS RESPONSE REGULATOR PROTEIN 1"/>
    <property type="match status" value="1"/>
</dbReference>
<dbReference type="AlphaFoldDB" id="A0A7X0JEG6"/>
<dbReference type="PROSITE" id="PS50110">
    <property type="entry name" value="RESPONSE_REGULATORY"/>
    <property type="match status" value="1"/>
</dbReference>
<accession>A0A7X0JEG6</accession>
<feature type="modified residue" description="4-aspartylphosphate" evidence="2">
    <location>
        <position position="54"/>
    </location>
</feature>
<evidence type="ECO:0000256" key="1">
    <source>
        <dbReference type="ARBA" id="ARBA00022553"/>
    </source>
</evidence>
<protein>
    <submittedName>
        <fullName evidence="4">Two-component system chemotaxis response regulator CheY</fullName>
    </submittedName>
</protein>
<dbReference type="GO" id="GO:0000160">
    <property type="term" value="P:phosphorelay signal transduction system"/>
    <property type="evidence" value="ECO:0007669"/>
    <property type="project" value="InterPro"/>
</dbReference>
<dbReference type="SUPFAM" id="SSF52172">
    <property type="entry name" value="CheY-like"/>
    <property type="match status" value="1"/>
</dbReference>
<name>A0A7X0JEG6_9SPHN</name>
<dbReference type="InterPro" id="IPR050595">
    <property type="entry name" value="Bact_response_regulator"/>
</dbReference>
<dbReference type="Proteomes" id="UP000522313">
    <property type="component" value="Unassembled WGS sequence"/>
</dbReference>
<dbReference type="RefSeq" id="WP_184507369.1">
    <property type="nucleotide sequence ID" value="NZ_JACHBT010000018.1"/>
</dbReference>
<dbReference type="InterPro" id="IPR011006">
    <property type="entry name" value="CheY-like_superfamily"/>
</dbReference>
<organism evidence="4 5">
    <name type="scientific">Sphingomonas endophytica</name>
    <dbReference type="NCBI Taxonomy" id="869719"/>
    <lineage>
        <taxon>Bacteria</taxon>
        <taxon>Pseudomonadati</taxon>
        <taxon>Pseudomonadota</taxon>
        <taxon>Alphaproteobacteria</taxon>
        <taxon>Sphingomonadales</taxon>
        <taxon>Sphingomonadaceae</taxon>
        <taxon>Sphingomonas</taxon>
    </lineage>
</organism>
<dbReference type="InterPro" id="IPR001789">
    <property type="entry name" value="Sig_transdc_resp-reg_receiver"/>
</dbReference>
<proteinExistence type="predicted"/>
<feature type="domain" description="Response regulatory" evidence="3">
    <location>
        <begin position="4"/>
        <end position="121"/>
    </location>
</feature>
<dbReference type="SMART" id="SM00448">
    <property type="entry name" value="REC"/>
    <property type="match status" value="1"/>
</dbReference>
<reference evidence="4 5" key="1">
    <citation type="submission" date="2020-08" db="EMBL/GenBank/DDBJ databases">
        <title>The Agave Microbiome: Exploring the role of microbial communities in plant adaptations to desert environments.</title>
        <authorList>
            <person name="Partida-Martinez L.P."/>
        </authorList>
    </citation>
    <scope>NUCLEOTIDE SEQUENCE [LARGE SCALE GENOMIC DNA]</scope>
    <source>
        <strain evidence="4 5">AS3.13</strain>
    </source>
</reference>
<reference evidence="4 5" key="2">
    <citation type="submission" date="2020-08" db="EMBL/GenBank/DDBJ databases">
        <authorList>
            <person name="Partida-Martinez L."/>
            <person name="Huntemann M."/>
            <person name="Clum A."/>
            <person name="Wang J."/>
            <person name="Palaniappan K."/>
            <person name="Ritter S."/>
            <person name="Chen I.-M."/>
            <person name="Stamatis D."/>
            <person name="Reddy T."/>
            <person name="O'Malley R."/>
            <person name="Daum C."/>
            <person name="Shapiro N."/>
            <person name="Ivanova N."/>
            <person name="Kyrpides N."/>
            <person name="Woyke T."/>
        </authorList>
    </citation>
    <scope>NUCLEOTIDE SEQUENCE [LARGE SCALE GENOMIC DNA]</scope>
    <source>
        <strain evidence="4 5">AS3.13</strain>
    </source>
</reference>
<dbReference type="PANTHER" id="PTHR44591:SF25">
    <property type="entry name" value="CHEMOTAXIS TWO-COMPONENT RESPONSE REGULATOR"/>
    <property type="match status" value="1"/>
</dbReference>
<sequence>MPDTILIVDDSPSMLMSVSIALRPTGLDIKEASSAEAALELLNGGLSPRMILTDLNMDGMSGIELVKAVRQLPGMSFTPIVLLTTESQEDLRQTAKSAGATGWLVKPFDAAKLVALVKKLVP</sequence>
<evidence type="ECO:0000256" key="2">
    <source>
        <dbReference type="PROSITE-ProRule" id="PRU00169"/>
    </source>
</evidence>
<evidence type="ECO:0000259" key="3">
    <source>
        <dbReference type="PROSITE" id="PS50110"/>
    </source>
</evidence>
<dbReference type="Gene3D" id="3.40.50.2300">
    <property type="match status" value="1"/>
</dbReference>
<keyword evidence="1 2" id="KW-0597">Phosphoprotein</keyword>